<organism evidence="1 2">
    <name type="scientific">Abditibacterium utsteinense</name>
    <dbReference type="NCBI Taxonomy" id="1960156"/>
    <lineage>
        <taxon>Bacteria</taxon>
        <taxon>Pseudomonadati</taxon>
        <taxon>Abditibacteriota</taxon>
        <taxon>Abditibacteriia</taxon>
        <taxon>Abditibacteriales</taxon>
        <taxon>Abditibacteriaceae</taxon>
        <taxon>Abditibacterium</taxon>
    </lineage>
</organism>
<dbReference type="RefSeq" id="WP_105482269.1">
    <property type="nucleotide sequence ID" value="NZ_NIGF01000001.1"/>
</dbReference>
<gene>
    <name evidence="1" type="ORF">B1R32_101285</name>
</gene>
<name>A0A2S8SXL3_9BACT</name>
<protein>
    <submittedName>
        <fullName evidence="1">Uncharacterized protein</fullName>
    </submittedName>
</protein>
<dbReference type="InterPro" id="IPR054221">
    <property type="entry name" value="DUF6941"/>
</dbReference>
<dbReference type="AlphaFoldDB" id="A0A2S8SXL3"/>
<evidence type="ECO:0000313" key="2">
    <source>
        <dbReference type="Proteomes" id="UP000237684"/>
    </source>
</evidence>
<reference evidence="1 2" key="1">
    <citation type="journal article" date="2018" name="Syst. Appl. Microbiol.">
        <title>Abditibacterium utsteinense sp. nov., the first cultivated member of candidate phylum FBP, isolated from ice-free Antarctic soil samples.</title>
        <authorList>
            <person name="Tahon G."/>
            <person name="Tytgat B."/>
            <person name="Lebbe L."/>
            <person name="Carlier A."/>
            <person name="Willems A."/>
        </authorList>
    </citation>
    <scope>NUCLEOTIDE SEQUENCE [LARGE SCALE GENOMIC DNA]</scope>
    <source>
        <strain evidence="1 2">LMG 29911</strain>
    </source>
</reference>
<dbReference type="InParanoid" id="A0A2S8SXL3"/>
<keyword evidence="2" id="KW-1185">Reference proteome</keyword>
<evidence type="ECO:0000313" key="1">
    <source>
        <dbReference type="EMBL" id="PQV65543.1"/>
    </source>
</evidence>
<dbReference type="EMBL" id="NIGF01000001">
    <property type="protein sequence ID" value="PQV65543.1"/>
    <property type="molecule type" value="Genomic_DNA"/>
</dbReference>
<dbReference type="Proteomes" id="UP000237684">
    <property type="component" value="Unassembled WGS sequence"/>
</dbReference>
<dbReference type="OrthoDB" id="1716312at2"/>
<proteinExistence type="predicted"/>
<dbReference type="Pfam" id="PF22091">
    <property type="entry name" value="DUF6941"/>
    <property type="match status" value="1"/>
</dbReference>
<sequence>MATHESEIGHTQIMIQPDLLYSVLCDEVRREDNGKWILIGLFEQISVAEFPAQHPGCCIVNKWCNGEGNYRQQTRFVDSDDQVLIGSDDLAFELLDLDATFTAVQLFSGLTLQRAGKIWVEILLDGDLKQRFPLRVGLTSK</sequence>
<accession>A0A2S8SXL3</accession>
<comment type="caution">
    <text evidence="1">The sequence shown here is derived from an EMBL/GenBank/DDBJ whole genome shotgun (WGS) entry which is preliminary data.</text>
</comment>